<dbReference type="RefSeq" id="WP_189628231.1">
    <property type="nucleotide sequence ID" value="NZ_BNAG01000001.1"/>
</dbReference>
<gene>
    <name evidence="2" type="ORF">GCM10011340_01010</name>
</gene>
<reference evidence="3" key="1">
    <citation type="journal article" date="2019" name="Int. J. Syst. Evol. Microbiol.">
        <title>The Global Catalogue of Microorganisms (GCM) 10K type strain sequencing project: providing services to taxonomists for standard genome sequencing and annotation.</title>
        <authorList>
            <consortium name="The Broad Institute Genomics Platform"/>
            <consortium name="The Broad Institute Genome Sequencing Center for Infectious Disease"/>
            <person name="Wu L."/>
            <person name="Ma J."/>
        </authorList>
    </citation>
    <scope>NUCLEOTIDE SEQUENCE [LARGE SCALE GENOMIC DNA]</scope>
    <source>
        <strain evidence="3">CGMCC 1.15111</strain>
    </source>
</reference>
<evidence type="ECO:0000313" key="2">
    <source>
        <dbReference type="EMBL" id="GHE50816.1"/>
    </source>
</evidence>
<dbReference type="EMBL" id="BNAG01000001">
    <property type="protein sequence ID" value="GHE50816.1"/>
    <property type="molecule type" value="Genomic_DNA"/>
</dbReference>
<feature type="transmembrane region" description="Helical" evidence="1">
    <location>
        <begin position="132"/>
        <end position="155"/>
    </location>
</feature>
<sequence>MKAIISKELFKKEPKKIIRTVGLSYAGIGAWCFFGLTLMNSTMNNFPEEEEFDGFNRTSEILQNIWTTYMPLLIMIGLSMVAFSFALERLKEQRIAIQTGILMACTIWVIAYSIASIPYLESFRSISPEQEGVFNGLTYIFAIFGFGAVFTLMTIPNYKVLQKLKAENTAM</sequence>
<feature type="transmembrane region" description="Helical" evidence="1">
    <location>
        <begin position="69"/>
        <end position="87"/>
    </location>
</feature>
<protein>
    <submittedName>
        <fullName evidence="2">Uncharacterized protein</fullName>
    </submittedName>
</protein>
<dbReference type="Proteomes" id="UP000658258">
    <property type="component" value="Unassembled WGS sequence"/>
</dbReference>
<keyword evidence="1" id="KW-1133">Transmembrane helix</keyword>
<evidence type="ECO:0000313" key="3">
    <source>
        <dbReference type="Proteomes" id="UP000658258"/>
    </source>
</evidence>
<keyword evidence="3" id="KW-1185">Reference proteome</keyword>
<comment type="caution">
    <text evidence="2">The sequence shown here is derived from an EMBL/GenBank/DDBJ whole genome shotgun (WGS) entry which is preliminary data.</text>
</comment>
<feature type="transmembrane region" description="Helical" evidence="1">
    <location>
        <begin position="99"/>
        <end position="120"/>
    </location>
</feature>
<accession>A0ABQ3I0J0</accession>
<keyword evidence="1" id="KW-0472">Membrane</keyword>
<name>A0ABQ3I0J0_9BACT</name>
<evidence type="ECO:0000256" key="1">
    <source>
        <dbReference type="SAM" id="Phobius"/>
    </source>
</evidence>
<organism evidence="2 3">
    <name type="scientific">Roseivirga thermotolerans</name>
    <dbReference type="NCBI Taxonomy" id="1758176"/>
    <lineage>
        <taxon>Bacteria</taxon>
        <taxon>Pseudomonadati</taxon>
        <taxon>Bacteroidota</taxon>
        <taxon>Cytophagia</taxon>
        <taxon>Cytophagales</taxon>
        <taxon>Roseivirgaceae</taxon>
        <taxon>Roseivirga</taxon>
    </lineage>
</organism>
<feature type="transmembrane region" description="Helical" evidence="1">
    <location>
        <begin position="21"/>
        <end position="39"/>
    </location>
</feature>
<keyword evidence="1" id="KW-0812">Transmembrane</keyword>
<proteinExistence type="predicted"/>